<protein>
    <submittedName>
        <fullName evidence="1">Uncharacterized protein</fullName>
    </submittedName>
</protein>
<evidence type="ECO:0000313" key="2">
    <source>
        <dbReference type="Proteomes" id="UP000041247"/>
    </source>
</evidence>
<dbReference type="Proteomes" id="UP000041247">
    <property type="component" value="Unassembled WGS sequence"/>
</dbReference>
<sequence length="327" mass="37070">MLHGKTVEVLRQKGIDYGSLRSGLAPVLNRHEAAFIFDSSAIKSSWYAREVFAKLLPLLEPASTQSLLCGDLLGNDQDFILKVLRESLILSRSLKFRHGTLLFAVYINNLSEGTLNRMHSMLSPYPAYVGYIPTTFGTRAKTYLSTCLTNVGLKVKKQMVLGHEDDRPNHENVNLPGLPFEEAGYRVLSLQESLEGVFLSFKIERPVFSGFEADLEMSLNAISEDILSLDECEVYIEPAKHGYLLTEKVGKLQKARLADFSRDELQAVIQQKIDANYIYNMQFLEKHNVMKFSVMIEIGREDGYPTRLAAAFEYLPKDRKIRLITLH</sequence>
<dbReference type="EMBL" id="CXOK01000102">
    <property type="protein sequence ID" value="CTP91476.1"/>
    <property type="molecule type" value="Genomic_DNA"/>
</dbReference>
<gene>
    <name evidence="1" type="ORF">XTPLMG728_2913</name>
</gene>
<organism evidence="1 2">
    <name type="scientific">Xanthomonas graminis pv. poae</name>
    <dbReference type="NCBI Taxonomy" id="227946"/>
    <lineage>
        <taxon>Bacteria</taxon>
        <taxon>Pseudomonadati</taxon>
        <taxon>Pseudomonadota</taxon>
        <taxon>Gammaproteobacteria</taxon>
        <taxon>Lysobacterales</taxon>
        <taxon>Lysobacteraceae</taxon>
        <taxon>Xanthomonas</taxon>
        <taxon>Xanthomonas translucens group</taxon>
        <taxon>Xanthomonas graminis</taxon>
    </lineage>
</organism>
<accession>A0A0K3A076</accession>
<name>A0A0K3A076_9XANT</name>
<dbReference type="AlphaFoldDB" id="A0A0K3A076"/>
<proteinExistence type="predicted"/>
<reference evidence="1 2" key="1">
    <citation type="submission" date="2015-07" db="EMBL/GenBank/DDBJ databases">
        <authorList>
            <person name="Noorani M."/>
        </authorList>
    </citation>
    <scope>NUCLEOTIDE SEQUENCE [LARGE SCALE GENOMIC DNA]</scope>
    <source>
        <strain evidence="1">LMG728</strain>
    </source>
</reference>
<evidence type="ECO:0000313" key="1">
    <source>
        <dbReference type="EMBL" id="CTP91476.1"/>
    </source>
</evidence>